<feature type="transmembrane region" description="Helical" evidence="10">
    <location>
        <begin position="346"/>
        <end position="364"/>
    </location>
</feature>
<feature type="domain" description="Major facilitator superfamily (MFS) profile" evidence="11">
    <location>
        <begin position="50"/>
        <end position="494"/>
    </location>
</feature>
<keyword evidence="7" id="KW-0462">Maltose metabolism</keyword>
<dbReference type="PROSITE" id="PS00217">
    <property type="entry name" value="SUGAR_TRANSPORT_2"/>
    <property type="match status" value="1"/>
</dbReference>
<dbReference type="Proteomes" id="UP001610335">
    <property type="component" value="Unassembled WGS sequence"/>
</dbReference>
<feature type="transmembrane region" description="Helical" evidence="10">
    <location>
        <begin position="122"/>
        <end position="145"/>
    </location>
</feature>
<evidence type="ECO:0000256" key="7">
    <source>
        <dbReference type="ARBA" id="ARBA00026248"/>
    </source>
</evidence>
<evidence type="ECO:0000256" key="1">
    <source>
        <dbReference type="ARBA" id="ARBA00004141"/>
    </source>
</evidence>
<gene>
    <name evidence="12" type="ORF">BDW59DRAFT_21879</name>
</gene>
<evidence type="ECO:0000313" key="12">
    <source>
        <dbReference type="EMBL" id="KAL2814239.1"/>
    </source>
</evidence>
<organism evidence="12 13">
    <name type="scientific">Aspergillus cavernicola</name>
    <dbReference type="NCBI Taxonomy" id="176166"/>
    <lineage>
        <taxon>Eukaryota</taxon>
        <taxon>Fungi</taxon>
        <taxon>Dikarya</taxon>
        <taxon>Ascomycota</taxon>
        <taxon>Pezizomycotina</taxon>
        <taxon>Eurotiomycetes</taxon>
        <taxon>Eurotiomycetidae</taxon>
        <taxon>Eurotiales</taxon>
        <taxon>Aspergillaceae</taxon>
        <taxon>Aspergillus</taxon>
        <taxon>Aspergillus subgen. Nidulantes</taxon>
    </lineage>
</organism>
<dbReference type="InterPro" id="IPR003663">
    <property type="entry name" value="Sugar/inositol_transpt"/>
</dbReference>
<name>A0ABR4HFI2_9EURO</name>
<evidence type="ECO:0000313" key="13">
    <source>
        <dbReference type="Proteomes" id="UP001610335"/>
    </source>
</evidence>
<comment type="subcellular location">
    <subcellularLocation>
        <location evidence="1">Membrane</location>
        <topology evidence="1">Multi-pass membrane protein</topology>
    </subcellularLocation>
</comment>
<dbReference type="PANTHER" id="PTHR48022:SF5">
    <property type="entry name" value="ALPHA-GLUCOSIDES PERMEASE MPH2-RELATED"/>
    <property type="match status" value="1"/>
</dbReference>
<feature type="compositionally biased region" description="Basic and acidic residues" evidence="9">
    <location>
        <begin position="1"/>
        <end position="14"/>
    </location>
</feature>
<evidence type="ECO:0000256" key="3">
    <source>
        <dbReference type="ARBA" id="ARBA00022448"/>
    </source>
</evidence>
<reference evidence="12 13" key="1">
    <citation type="submission" date="2024-07" db="EMBL/GenBank/DDBJ databases">
        <title>Section-level genome sequencing and comparative genomics of Aspergillus sections Usti and Cavernicolus.</title>
        <authorList>
            <consortium name="Lawrence Berkeley National Laboratory"/>
            <person name="Nybo J.L."/>
            <person name="Vesth T.C."/>
            <person name="Theobald S."/>
            <person name="Frisvad J.C."/>
            <person name="Larsen T.O."/>
            <person name="Kjaerboelling I."/>
            <person name="Rothschild-Mancinelli K."/>
            <person name="Lyhne E.K."/>
            <person name="Kogle M.E."/>
            <person name="Barry K."/>
            <person name="Clum A."/>
            <person name="Na H."/>
            <person name="Ledsgaard L."/>
            <person name="Lin J."/>
            <person name="Lipzen A."/>
            <person name="Kuo A."/>
            <person name="Riley R."/>
            <person name="Mondo S."/>
            <person name="LaButti K."/>
            <person name="Haridas S."/>
            <person name="Pangalinan J."/>
            <person name="Salamov A.A."/>
            <person name="Simmons B.A."/>
            <person name="Magnuson J.K."/>
            <person name="Chen J."/>
            <person name="Drula E."/>
            <person name="Henrissat B."/>
            <person name="Wiebenga A."/>
            <person name="Lubbers R.J."/>
            <person name="Gomes A.C."/>
            <person name="Makela M.R."/>
            <person name="Stajich J."/>
            <person name="Grigoriev I.V."/>
            <person name="Mortensen U.H."/>
            <person name="De vries R.P."/>
            <person name="Baker S.E."/>
            <person name="Andersen M.R."/>
        </authorList>
    </citation>
    <scope>NUCLEOTIDE SEQUENCE [LARGE SCALE GENOMIC DNA]</scope>
    <source>
        <strain evidence="12 13">CBS 600.67</strain>
    </source>
</reference>
<feature type="transmembrane region" description="Helical" evidence="10">
    <location>
        <begin position="308"/>
        <end position="334"/>
    </location>
</feature>
<keyword evidence="6 10" id="KW-0472">Membrane</keyword>
<dbReference type="SUPFAM" id="SSF103473">
    <property type="entry name" value="MFS general substrate transporter"/>
    <property type="match status" value="1"/>
</dbReference>
<keyword evidence="13" id="KW-1185">Reference proteome</keyword>
<evidence type="ECO:0000256" key="2">
    <source>
        <dbReference type="ARBA" id="ARBA00010992"/>
    </source>
</evidence>
<dbReference type="PROSITE" id="PS50850">
    <property type="entry name" value="MFS"/>
    <property type="match status" value="1"/>
</dbReference>
<feature type="transmembrane region" description="Helical" evidence="10">
    <location>
        <begin position="151"/>
        <end position="173"/>
    </location>
</feature>
<feature type="transmembrane region" description="Helical" evidence="10">
    <location>
        <begin position="472"/>
        <end position="488"/>
    </location>
</feature>
<dbReference type="NCBIfam" id="TIGR00879">
    <property type="entry name" value="SP"/>
    <property type="match status" value="1"/>
</dbReference>
<dbReference type="PANTHER" id="PTHR48022">
    <property type="entry name" value="PLASTIDIC GLUCOSE TRANSPORTER 4"/>
    <property type="match status" value="1"/>
</dbReference>
<dbReference type="InterPro" id="IPR005828">
    <property type="entry name" value="MFS_sugar_transport-like"/>
</dbReference>
<dbReference type="Pfam" id="PF00083">
    <property type="entry name" value="Sugar_tr"/>
    <property type="match status" value="1"/>
</dbReference>
<dbReference type="Gene3D" id="1.20.1250.20">
    <property type="entry name" value="MFS general substrate transporter like domains"/>
    <property type="match status" value="1"/>
</dbReference>
<proteinExistence type="inferred from homology"/>
<evidence type="ECO:0000256" key="9">
    <source>
        <dbReference type="SAM" id="MobiDB-lite"/>
    </source>
</evidence>
<accession>A0ABR4HFI2</accession>
<protein>
    <submittedName>
        <fullName evidence="12">General substrate transporter</fullName>
    </submittedName>
</protein>
<dbReference type="EMBL" id="JBFXLS010000129">
    <property type="protein sequence ID" value="KAL2814239.1"/>
    <property type="molecule type" value="Genomic_DNA"/>
</dbReference>
<feature type="transmembrane region" description="Helical" evidence="10">
    <location>
        <begin position="371"/>
        <end position="392"/>
    </location>
</feature>
<feature type="region of interest" description="Disordered" evidence="9">
    <location>
        <begin position="1"/>
        <end position="24"/>
    </location>
</feature>
<dbReference type="InterPro" id="IPR005829">
    <property type="entry name" value="Sugar_transporter_CS"/>
</dbReference>
<evidence type="ECO:0000256" key="5">
    <source>
        <dbReference type="ARBA" id="ARBA00022989"/>
    </source>
</evidence>
<feature type="transmembrane region" description="Helical" evidence="10">
    <location>
        <begin position="185"/>
        <end position="204"/>
    </location>
</feature>
<keyword evidence="5 10" id="KW-1133">Transmembrane helix</keyword>
<evidence type="ECO:0000256" key="10">
    <source>
        <dbReference type="SAM" id="Phobius"/>
    </source>
</evidence>
<dbReference type="InterPro" id="IPR036259">
    <property type="entry name" value="MFS_trans_sf"/>
</dbReference>
<keyword evidence="3 8" id="KW-0813">Transport</keyword>
<evidence type="ECO:0000256" key="4">
    <source>
        <dbReference type="ARBA" id="ARBA00022692"/>
    </source>
</evidence>
<evidence type="ECO:0000259" key="11">
    <source>
        <dbReference type="PROSITE" id="PS50850"/>
    </source>
</evidence>
<comment type="similarity">
    <text evidence="2 8">Belongs to the major facilitator superfamily. Sugar transporter (TC 2.A.1.1) family.</text>
</comment>
<feature type="transmembrane region" description="Helical" evidence="10">
    <location>
        <begin position="437"/>
        <end position="460"/>
    </location>
</feature>
<keyword evidence="4 10" id="KW-0812">Transmembrane</keyword>
<sequence length="529" mass="59095">MDKDLNTSHLESPHLESPQLAKDGANNATNSELQMGLVEAIRLYPMAVVWSVGLSTAVIMEGYSVMLLSSFYALPEFNRKYGQLLQDGTHVIPAPWKSGLSNGALCGEILGLFLTGLFQDRFGYRMTILAALCLVTGFIFILFFARNVEMLLVGEILCGIPWGAFQTITVAYASEVCPVALRAYLTTYVNLCWVIGQFVVSGVLKAMLVRQDQWAYRIPFAVQWVWPIPLIVMCLLAPESPWWLVRHGRMEDARTSLVRLMSRSDHSNLAADETLAMIQHTNQLEKEASADTSYRECFKLSNLRRTEIVCLTWLIQVICGSQLMGYSTVFYIAAGLPESASFNMSLIQYAIGAIGTILSWFLMVHTGRRTLYLYGLLALFFLLMIIGCVSLGPHSTITNRAIGALLSIFTFTYDLTVGPVCYSLVSELSSTRLRAKSVVLARSLYNVGGIVVNILINYQLTRTAWNWGARSAFFWAGVCFCCVVWVFFRLPEPRGRSYAELDVLFANKVSARKFASTRVDIFRSTVVTE</sequence>
<dbReference type="InterPro" id="IPR050360">
    <property type="entry name" value="MFS_Sugar_Transporters"/>
</dbReference>
<feature type="transmembrane region" description="Helical" evidence="10">
    <location>
        <begin position="404"/>
        <end position="425"/>
    </location>
</feature>
<evidence type="ECO:0000256" key="8">
    <source>
        <dbReference type="RuleBase" id="RU003346"/>
    </source>
</evidence>
<comment type="caution">
    <text evidence="12">The sequence shown here is derived from an EMBL/GenBank/DDBJ whole genome shotgun (WGS) entry which is preliminary data.</text>
</comment>
<feature type="transmembrane region" description="Helical" evidence="10">
    <location>
        <begin position="47"/>
        <end position="74"/>
    </location>
</feature>
<evidence type="ECO:0000256" key="6">
    <source>
        <dbReference type="ARBA" id="ARBA00023136"/>
    </source>
</evidence>
<dbReference type="InterPro" id="IPR020846">
    <property type="entry name" value="MFS_dom"/>
</dbReference>